<dbReference type="PRINTS" id="PR00452">
    <property type="entry name" value="SH3DOMAIN"/>
</dbReference>
<feature type="compositionally biased region" description="Basic and acidic residues" evidence="3">
    <location>
        <begin position="747"/>
        <end position="760"/>
    </location>
</feature>
<dbReference type="CDD" id="cd11887">
    <property type="entry name" value="SH3_Bbc1"/>
    <property type="match status" value="1"/>
</dbReference>
<reference evidence="7" key="2">
    <citation type="submission" date="2020-04" db="EMBL/GenBank/DDBJ databases">
        <authorList>
            <consortium name="NCBI Genome Project"/>
        </authorList>
    </citation>
    <scope>NUCLEOTIDE SEQUENCE</scope>
    <source>
        <strain evidence="7">CBS 304.34</strain>
    </source>
</reference>
<feature type="compositionally biased region" description="Pro residues" evidence="3">
    <location>
        <begin position="580"/>
        <end position="592"/>
    </location>
</feature>
<dbReference type="InterPro" id="IPR001452">
    <property type="entry name" value="SH3_domain"/>
</dbReference>
<feature type="compositionally biased region" description="Low complexity" evidence="3">
    <location>
        <begin position="409"/>
        <end position="421"/>
    </location>
</feature>
<evidence type="ECO:0000313" key="7">
    <source>
        <dbReference type="RefSeq" id="XP_033572829.1"/>
    </source>
</evidence>
<dbReference type="PANTHER" id="PTHR45929">
    <property type="entry name" value="JAK PATHWAY SIGNAL TRANSDUCTION ADAPTOR MOLECULE"/>
    <property type="match status" value="1"/>
</dbReference>
<dbReference type="Gene3D" id="2.30.30.40">
    <property type="entry name" value="SH3 Domains"/>
    <property type="match status" value="1"/>
</dbReference>
<sequence length="1221" mass="132097">MPHFKVKAVYDYSSPHEDDLSFSQGQIITVTEQEDEEWYIGEYTDGAGAKQEGLFPKNFVEKYEPEPPPRPNRASRHRPLEAPAAHTEPPPPEVTRGVAPVEVEEKIEEPPPSKPQAPRIETPAAAKFPVSPTSATFETGPKSPAVSQKPPPAPKPAPAAPASSKSPPPPVAEKPSSFRDRIAAFNKTAAPPIAPFKPGGGPPSSFIKKPFVAPPPSRNAYVPPVRNDPPPMKQYRREEDPEIAKEIAHNQEDAEKAGLSGAPPPIPTEGEDIPKPTSLKERIALLQKQQMEQAQRAAQKEKPRRPPTKKRTESHERSVPVEGEGAELEKLHSGETAERGSTDISREQARPPQPRRSSHGMKSPDIIPQNRELFSDANDADQSGAGDTEDAGATSTSVEDEDEKPRQHAPQIPIRAPAAPAEEPEVWDEEGVANEDEEEEEEEEDAEDRRKRELRERMAKMSGGMGMAGMFGPPGGMPMAGGGSTKKKKAPAPPRKSTDDTDDQPAYSPPPRMPMIPVPGMSLPGKTAVRSPDSEDTEIAVGKEYEGSHPITGARASDEVPDVEDVKPVLQRTQTGDRGAPPPLPQQRPVPHPSSATERSAPPVPLSARPVPSPAPILSASPGSESDDEMPRSDATPSGSVISPHLPSHHQPSKRNSYFASDEMSQDSSSTPLPEKRASRMPPIPLSSPTMSSPIQSRPPPPPPPGAPPSRQSTFDNITRRPTGGDRSEGETEYEGDYDTDIASGATHKEALKSHAREASLDDSTTADDTPPAIRPPSLSGPPPLPPTAAPRAVPPPPPAQHPPSRKSLDAPSRKSLDAPRAAPPPIPPPRDGPLAENDEDYDPYRYTAPPSNAPPSRAIPPPPPPGMPPPPAIPAPMSPQQAKDSSDDELYAAPPPRRSTDRAPPPPPQAPPHQPRTLPHHDRPVPPPPPGEPAPSNRHVPRKSLDVPRPSMQQGRPSMDQTRPSGDHGFIASDLDLGASSHWWTQPNAPPPSLQNRKDVLIEIDESRSGPVVEKAVFVLYMDYSQTIITARFDTQNVSDVTLEQRHDPPPARLRQDQLEAAHDRFGSQIAANIIKIQNTTVGDGTPHALILELLRPYPTALKPIATRAYGALVYANLANASTLQYDEIRPGDIVTFRNAKFQGKHGPMHAKYASEVGKPDHVGVVVDWDGTKKKVRAWEQGRESKKVKVESFKLGDLRSGECRVWRVMGKSWVGWAGEN</sequence>
<feature type="compositionally biased region" description="Pro residues" evidence="3">
    <location>
        <begin position="507"/>
        <end position="517"/>
    </location>
</feature>
<dbReference type="PROSITE" id="PS50002">
    <property type="entry name" value="SH3"/>
    <property type="match status" value="1"/>
</dbReference>
<feature type="compositionally biased region" description="Pro residues" evidence="3">
    <location>
        <begin position="773"/>
        <end position="802"/>
    </location>
</feature>
<evidence type="ECO:0000313" key="5">
    <source>
        <dbReference type="EMBL" id="KAF2805865.1"/>
    </source>
</evidence>
<dbReference type="InterPro" id="IPR050670">
    <property type="entry name" value="STAM"/>
</dbReference>
<feature type="compositionally biased region" description="Pro residues" evidence="3">
    <location>
        <begin position="149"/>
        <end position="159"/>
    </location>
</feature>
<protein>
    <recommendedName>
        <fullName evidence="4">SH3 domain-containing protein</fullName>
    </recommendedName>
</protein>
<dbReference type="SUPFAM" id="SSF50044">
    <property type="entry name" value="SH3-domain"/>
    <property type="match status" value="1"/>
</dbReference>
<dbReference type="OrthoDB" id="207120at2759"/>
<dbReference type="PANTHER" id="PTHR45929:SF6">
    <property type="entry name" value="SH3 DOMAIN PROTEIN (AFU_ORTHOLOGUE AFUA_2G10320)"/>
    <property type="match status" value="1"/>
</dbReference>
<feature type="compositionally biased region" description="Low complexity" evidence="3">
    <location>
        <begin position="762"/>
        <end position="772"/>
    </location>
</feature>
<keyword evidence="1 2" id="KW-0728">SH3 domain</keyword>
<accession>A0A6A6YCN6</accession>
<evidence type="ECO:0000313" key="6">
    <source>
        <dbReference type="Proteomes" id="UP000504636"/>
    </source>
</evidence>
<feature type="compositionally biased region" description="Polar residues" evidence="3">
    <location>
        <begin position="952"/>
        <end position="965"/>
    </location>
</feature>
<reference evidence="7" key="3">
    <citation type="submission" date="2025-04" db="UniProtKB">
        <authorList>
            <consortium name="RefSeq"/>
        </authorList>
    </citation>
    <scope>IDENTIFICATION</scope>
    <source>
        <strain evidence="7">CBS 304.34</strain>
    </source>
</reference>
<feature type="compositionally biased region" description="Acidic residues" evidence="3">
    <location>
        <begin position="422"/>
        <end position="446"/>
    </location>
</feature>
<name>A0A6A6YCN6_9PEZI</name>
<feature type="compositionally biased region" description="Basic and acidic residues" evidence="3">
    <location>
        <begin position="235"/>
        <end position="256"/>
    </location>
</feature>
<feature type="domain" description="SH3" evidence="4">
    <location>
        <begin position="1"/>
        <end position="65"/>
    </location>
</feature>
<feature type="compositionally biased region" description="Basic and acidic residues" evidence="3">
    <location>
        <begin position="807"/>
        <end position="818"/>
    </location>
</feature>
<dbReference type="InterPro" id="IPR057402">
    <property type="entry name" value="AIM3_BBC1_C"/>
</dbReference>
<dbReference type="GeneID" id="54469245"/>
<gene>
    <name evidence="5 7" type="ORF">BDZ99DRAFT_574147</name>
</gene>
<reference evidence="5 7" key="1">
    <citation type="journal article" date="2020" name="Stud. Mycol.">
        <title>101 Dothideomycetes genomes: a test case for predicting lifestyles and emergence of pathogens.</title>
        <authorList>
            <person name="Haridas S."/>
            <person name="Albert R."/>
            <person name="Binder M."/>
            <person name="Bloem J."/>
            <person name="Labutti K."/>
            <person name="Salamov A."/>
            <person name="Andreopoulos B."/>
            <person name="Baker S."/>
            <person name="Barry K."/>
            <person name="Bills G."/>
            <person name="Bluhm B."/>
            <person name="Cannon C."/>
            <person name="Castanera R."/>
            <person name="Culley D."/>
            <person name="Daum C."/>
            <person name="Ezra D."/>
            <person name="Gonzalez J."/>
            <person name="Henrissat B."/>
            <person name="Kuo A."/>
            <person name="Liang C."/>
            <person name="Lipzen A."/>
            <person name="Lutzoni F."/>
            <person name="Magnuson J."/>
            <person name="Mondo S."/>
            <person name="Nolan M."/>
            <person name="Ohm R."/>
            <person name="Pangilinan J."/>
            <person name="Park H.-J."/>
            <person name="Ramirez L."/>
            <person name="Alfaro M."/>
            <person name="Sun H."/>
            <person name="Tritt A."/>
            <person name="Yoshinaga Y."/>
            <person name="Zwiers L.-H."/>
            <person name="Turgeon B."/>
            <person name="Goodwin S."/>
            <person name="Spatafora J."/>
            <person name="Crous P."/>
            <person name="Grigoriev I."/>
        </authorList>
    </citation>
    <scope>NUCLEOTIDE SEQUENCE</scope>
    <source>
        <strain evidence="5 7">CBS 304.34</strain>
    </source>
</reference>
<organism evidence="5">
    <name type="scientific">Mytilinidion resinicola</name>
    <dbReference type="NCBI Taxonomy" id="574789"/>
    <lineage>
        <taxon>Eukaryota</taxon>
        <taxon>Fungi</taxon>
        <taxon>Dikarya</taxon>
        <taxon>Ascomycota</taxon>
        <taxon>Pezizomycotina</taxon>
        <taxon>Dothideomycetes</taxon>
        <taxon>Pleosporomycetidae</taxon>
        <taxon>Mytilinidiales</taxon>
        <taxon>Mytilinidiaceae</taxon>
        <taxon>Mytilinidion</taxon>
    </lineage>
</organism>
<feature type="compositionally biased region" description="Pro residues" evidence="3">
    <location>
        <begin position="697"/>
        <end position="708"/>
    </location>
</feature>
<evidence type="ECO:0000256" key="1">
    <source>
        <dbReference type="ARBA" id="ARBA00022443"/>
    </source>
</evidence>
<feature type="compositionally biased region" description="Basic and acidic residues" evidence="3">
    <location>
        <begin position="327"/>
        <end position="349"/>
    </location>
</feature>
<evidence type="ECO:0000259" key="4">
    <source>
        <dbReference type="PROSITE" id="PS50002"/>
    </source>
</evidence>
<evidence type="ECO:0000256" key="3">
    <source>
        <dbReference type="SAM" id="MobiDB-lite"/>
    </source>
</evidence>
<keyword evidence="6" id="KW-1185">Reference proteome</keyword>
<dbReference type="InterPro" id="IPR036028">
    <property type="entry name" value="SH3-like_dom_sf"/>
</dbReference>
<dbReference type="SMART" id="SM00326">
    <property type="entry name" value="SH3"/>
    <property type="match status" value="1"/>
</dbReference>
<dbReference type="RefSeq" id="XP_033572829.1">
    <property type="nucleotide sequence ID" value="XM_033728352.1"/>
</dbReference>
<evidence type="ECO:0000256" key="2">
    <source>
        <dbReference type="PROSITE-ProRule" id="PRU00192"/>
    </source>
</evidence>
<proteinExistence type="predicted"/>
<feature type="compositionally biased region" description="Basic and acidic residues" evidence="3">
    <location>
        <begin position="310"/>
        <end position="319"/>
    </location>
</feature>
<feature type="compositionally biased region" description="Gly residues" evidence="3">
    <location>
        <begin position="463"/>
        <end position="484"/>
    </location>
</feature>
<dbReference type="Pfam" id="PF25459">
    <property type="entry name" value="AIM3_BBC1_C"/>
    <property type="match status" value="1"/>
</dbReference>
<feature type="compositionally biased region" description="Basic and acidic residues" evidence="3">
    <location>
        <begin position="447"/>
        <end position="459"/>
    </location>
</feature>
<dbReference type="EMBL" id="MU003708">
    <property type="protein sequence ID" value="KAF2805865.1"/>
    <property type="molecule type" value="Genomic_DNA"/>
</dbReference>
<feature type="compositionally biased region" description="Acidic residues" evidence="3">
    <location>
        <begin position="731"/>
        <end position="740"/>
    </location>
</feature>
<feature type="compositionally biased region" description="Pro residues" evidence="3">
    <location>
        <begin position="894"/>
        <end position="915"/>
    </location>
</feature>
<feature type="compositionally biased region" description="Pro residues" evidence="3">
    <location>
        <begin position="852"/>
        <end position="878"/>
    </location>
</feature>
<feature type="region of interest" description="Disordered" evidence="3">
    <location>
        <begin position="48"/>
        <end position="971"/>
    </location>
</feature>
<feature type="compositionally biased region" description="Pro residues" evidence="3">
    <location>
        <begin position="822"/>
        <end position="832"/>
    </location>
</feature>
<feature type="compositionally biased region" description="Basic and acidic residues" evidence="3">
    <location>
        <begin position="272"/>
        <end position="283"/>
    </location>
</feature>
<dbReference type="InterPro" id="IPR035552">
    <property type="entry name" value="Mti1_SH3"/>
</dbReference>
<dbReference type="Proteomes" id="UP000504636">
    <property type="component" value="Unplaced"/>
</dbReference>
<dbReference type="AlphaFoldDB" id="A0A6A6YCN6"/>
<dbReference type="Pfam" id="PF00018">
    <property type="entry name" value="SH3_1"/>
    <property type="match status" value="1"/>
</dbReference>